<protein>
    <submittedName>
        <fullName evidence="2">Uncharacterized protein</fullName>
    </submittedName>
</protein>
<gene>
    <name evidence="2" type="ORF">QBC40DRAFT_82715</name>
</gene>
<evidence type="ECO:0000313" key="2">
    <source>
        <dbReference type="EMBL" id="KAK4199337.1"/>
    </source>
</evidence>
<comment type="caution">
    <text evidence="2">The sequence shown here is derived from an EMBL/GenBank/DDBJ whole genome shotgun (WGS) entry which is preliminary data.</text>
</comment>
<evidence type="ECO:0000313" key="3">
    <source>
        <dbReference type="Proteomes" id="UP001303160"/>
    </source>
</evidence>
<keyword evidence="3" id="KW-1185">Reference proteome</keyword>
<dbReference type="EMBL" id="MU863933">
    <property type="protein sequence ID" value="KAK4199337.1"/>
    <property type="molecule type" value="Genomic_DNA"/>
</dbReference>
<dbReference type="Proteomes" id="UP001303160">
    <property type="component" value="Unassembled WGS sequence"/>
</dbReference>
<name>A0AAN6XIW5_9PEZI</name>
<reference evidence="2" key="1">
    <citation type="journal article" date="2023" name="Mol. Phylogenet. Evol.">
        <title>Genome-scale phylogeny and comparative genomics of the fungal order Sordariales.</title>
        <authorList>
            <person name="Hensen N."/>
            <person name="Bonometti L."/>
            <person name="Westerberg I."/>
            <person name="Brannstrom I.O."/>
            <person name="Guillou S."/>
            <person name="Cros-Aarteil S."/>
            <person name="Calhoun S."/>
            <person name="Haridas S."/>
            <person name="Kuo A."/>
            <person name="Mondo S."/>
            <person name="Pangilinan J."/>
            <person name="Riley R."/>
            <person name="LaButti K."/>
            <person name="Andreopoulos B."/>
            <person name="Lipzen A."/>
            <person name="Chen C."/>
            <person name="Yan M."/>
            <person name="Daum C."/>
            <person name="Ng V."/>
            <person name="Clum A."/>
            <person name="Steindorff A."/>
            <person name="Ohm R.A."/>
            <person name="Martin F."/>
            <person name="Silar P."/>
            <person name="Natvig D.O."/>
            <person name="Lalanne C."/>
            <person name="Gautier V."/>
            <person name="Ament-Velasquez S.L."/>
            <person name="Kruys A."/>
            <person name="Hutchinson M.I."/>
            <person name="Powell A.J."/>
            <person name="Barry K."/>
            <person name="Miller A.N."/>
            <person name="Grigoriev I.V."/>
            <person name="Debuchy R."/>
            <person name="Gladieux P."/>
            <person name="Hiltunen Thoren M."/>
            <person name="Johannesson H."/>
        </authorList>
    </citation>
    <scope>NUCLEOTIDE SEQUENCE</scope>
    <source>
        <strain evidence="2">CBS 315.58</strain>
    </source>
</reference>
<sequence length="434" mass="47455">MAAMAGLPGSLSWIEMLRRSCKQRRWKQGARDKHYLSAPRPRLLVISLLGGDGSGAIAVPGLGHLEKLNVGVRRDGSPNRHHQPSPAGSIRSVHVNKPPPPSCPSCRRHHHLTIDLVHSSVDYLYRGAPWGRRKRARKCGGTSPSTPQQPRLSLRCSAVCLHLAAPATQGPTRNWLGARSSASTSSTLSNPSRFWTTTKFPIGSASSVRGPLLSEKNPRKRGVRITLRIVQETSPNPLGSTRHWIRAVGATSGGHRLSHPSCQSHRITLLRPTLAGCIRPAALPFSLYIRLRPKRRKKPLLSKTNGTDTSCPGLKLQLALGYRRKLPRCRGSLSALLLSTTAVRLVAPPLTFSPSNRPPATRPHRFCAPVLLLCCLNVPSSANFHILILPRAACQPYHRRTSSCISCFGCVCLRRLCDLSLLTYSTFSADIPAF</sequence>
<accession>A0AAN6XIW5</accession>
<reference evidence="2" key="2">
    <citation type="submission" date="2023-05" db="EMBL/GenBank/DDBJ databases">
        <authorList>
            <consortium name="Lawrence Berkeley National Laboratory"/>
            <person name="Steindorff A."/>
            <person name="Hensen N."/>
            <person name="Bonometti L."/>
            <person name="Westerberg I."/>
            <person name="Brannstrom I.O."/>
            <person name="Guillou S."/>
            <person name="Cros-Aarteil S."/>
            <person name="Calhoun S."/>
            <person name="Haridas S."/>
            <person name="Kuo A."/>
            <person name="Mondo S."/>
            <person name="Pangilinan J."/>
            <person name="Riley R."/>
            <person name="Labutti K."/>
            <person name="Andreopoulos B."/>
            <person name="Lipzen A."/>
            <person name="Chen C."/>
            <person name="Yanf M."/>
            <person name="Daum C."/>
            <person name="Ng V."/>
            <person name="Clum A."/>
            <person name="Ohm R."/>
            <person name="Martin F."/>
            <person name="Silar P."/>
            <person name="Natvig D."/>
            <person name="Lalanne C."/>
            <person name="Gautier V."/>
            <person name="Ament-Velasquez S.L."/>
            <person name="Kruys A."/>
            <person name="Hutchinson M.I."/>
            <person name="Powell A.J."/>
            <person name="Barry K."/>
            <person name="Miller A.N."/>
            <person name="Grigoriev I.V."/>
            <person name="Debuchy R."/>
            <person name="Gladieux P."/>
            <person name="Thoren M.H."/>
            <person name="Johannesson H."/>
        </authorList>
    </citation>
    <scope>NUCLEOTIDE SEQUENCE</scope>
    <source>
        <strain evidence="2">CBS 315.58</strain>
    </source>
</reference>
<feature type="region of interest" description="Disordered" evidence="1">
    <location>
        <begin position="72"/>
        <end position="104"/>
    </location>
</feature>
<organism evidence="2 3">
    <name type="scientific">Triangularia verruculosa</name>
    <dbReference type="NCBI Taxonomy" id="2587418"/>
    <lineage>
        <taxon>Eukaryota</taxon>
        <taxon>Fungi</taxon>
        <taxon>Dikarya</taxon>
        <taxon>Ascomycota</taxon>
        <taxon>Pezizomycotina</taxon>
        <taxon>Sordariomycetes</taxon>
        <taxon>Sordariomycetidae</taxon>
        <taxon>Sordariales</taxon>
        <taxon>Podosporaceae</taxon>
        <taxon>Triangularia</taxon>
    </lineage>
</organism>
<evidence type="ECO:0000256" key="1">
    <source>
        <dbReference type="SAM" id="MobiDB-lite"/>
    </source>
</evidence>
<proteinExistence type="predicted"/>
<dbReference type="AlphaFoldDB" id="A0AAN6XIW5"/>